<comment type="caution">
    <text evidence="1">The sequence shown here is derived from an EMBL/GenBank/DDBJ whole genome shotgun (WGS) entry which is preliminary data.</text>
</comment>
<organism evidence="1">
    <name type="scientific">marine sediment metagenome</name>
    <dbReference type="NCBI Taxonomy" id="412755"/>
    <lineage>
        <taxon>unclassified sequences</taxon>
        <taxon>metagenomes</taxon>
        <taxon>ecological metagenomes</taxon>
    </lineage>
</organism>
<protein>
    <submittedName>
        <fullName evidence="1">Uncharacterized protein</fullName>
    </submittedName>
</protein>
<sequence length="29" mass="3200">DDLALAGMQALLNKVPKQWNIQDYGIVKG</sequence>
<gene>
    <name evidence="1" type="ORF">S12H4_41994</name>
</gene>
<accession>X1V571</accession>
<reference evidence="1" key="1">
    <citation type="journal article" date="2014" name="Front. Microbiol.">
        <title>High frequency of phylogenetically diverse reductive dehalogenase-homologous genes in deep subseafloor sedimentary metagenomes.</title>
        <authorList>
            <person name="Kawai M."/>
            <person name="Futagami T."/>
            <person name="Toyoda A."/>
            <person name="Takaki Y."/>
            <person name="Nishi S."/>
            <person name="Hori S."/>
            <person name="Arai W."/>
            <person name="Tsubouchi T."/>
            <person name="Morono Y."/>
            <person name="Uchiyama I."/>
            <person name="Ito T."/>
            <person name="Fujiyama A."/>
            <person name="Inagaki F."/>
            <person name="Takami H."/>
        </authorList>
    </citation>
    <scope>NUCLEOTIDE SEQUENCE</scope>
    <source>
        <strain evidence="1">Expedition CK06-06</strain>
    </source>
</reference>
<proteinExistence type="predicted"/>
<name>X1V571_9ZZZZ</name>
<feature type="non-terminal residue" evidence="1">
    <location>
        <position position="1"/>
    </location>
</feature>
<dbReference type="AlphaFoldDB" id="X1V571"/>
<evidence type="ECO:0000313" key="1">
    <source>
        <dbReference type="EMBL" id="GAJ10932.1"/>
    </source>
</evidence>
<dbReference type="EMBL" id="BARW01025653">
    <property type="protein sequence ID" value="GAJ10932.1"/>
    <property type="molecule type" value="Genomic_DNA"/>
</dbReference>